<dbReference type="GO" id="GO:0005576">
    <property type="term" value="C:extracellular region"/>
    <property type="evidence" value="ECO:0007669"/>
    <property type="project" value="TreeGrafter"/>
</dbReference>
<reference evidence="2 3" key="1">
    <citation type="submission" date="2020-08" db="EMBL/GenBank/DDBJ databases">
        <title>Sequencing the genomes of 1000 actinobacteria strains.</title>
        <authorList>
            <person name="Klenk H.-P."/>
        </authorList>
    </citation>
    <scope>NUCLEOTIDE SEQUENCE [LARGE SCALE GENOMIC DNA]</scope>
    <source>
        <strain evidence="2 3">DSM 45258</strain>
    </source>
</reference>
<comment type="caution">
    <text evidence="2">The sequence shown here is derived from an EMBL/GenBank/DDBJ whole genome shotgun (WGS) entry which is preliminary data.</text>
</comment>
<dbReference type="AlphaFoldDB" id="A0A839RS03"/>
<gene>
    <name evidence="2" type="ORF">FHU29_003799</name>
</gene>
<dbReference type="RefSeq" id="WP_064441869.1">
    <property type="nucleotide sequence ID" value="NZ_BDDI01000016.1"/>
</dbReference>
<feature type="domain" description="Mce/MlaD" evidence="1">
    <location>
        <begin position="38"/>
        <end position="111"/>
    </location>
</feature>
<dbReference type="PANTHER" id="PTHR33371">
    <property type="entry name" value="INTERMEMBRANE PHOSPHOLIPID TRANSPORT SYSTEM BINDING PROTEIN MLAD-RELATED"/>
    <property type="match status" value="1"/>
</dbReference>
<organism evidence="2 3">
    <name type="scientific">Hoyosella altamirensis</name>
    <dbReference type="NCBI Taxonomy" id="616997"/>
    <lineage>
        <taxon>Bacteria</taxon>
        <taxon>Bacillati</taxon>
        <taxon>Actinomycetota</taxon>
        <taxon>Actinomycetes</taxon>
        <taxon>Mycobacteriales</taxon>
        <taxon>Hoyosellaceae</taxon>
        <taxon>Hoyosella</taxon>
    </lineage>
</organism>
<dbReference type="EMBL" id="JACHWS010000003">
    <property type="protein sequence ID" value="MBB3039330.1"/>
    <property type="molecule type" value="Genomic_DNA"/>
</dbReference>
<dbReference type="OrthoDB" id="4741753at2"/>
<evidence type="ECO:0000313" key="2">
    <source>
        <dbReference type="EMBL" id="MBB3039330.1"/>
    </source>
</evidence>
<dbReference type="Proteomes" id="UP000567922">
    <property type="component" value="Unassembled WGS sequence"/>
</dbReference>
<evidence type="ECO:0000313" key="3">
    <source>
        <dbReference type="Proteomes" id="UP000567922"/>
    </source>
</evidence>
<protein>
    <submittedName>
        <fullName evidence="2">Phospholipid/cholesterol/gamma-HCH transport system substrate-binding protein</fullName>
    </submittedName>
</protein>
<sequence>MRKAVLVQLALFLAIAIVVVPAGIRYSLGPQANPFGSTIHVVTHFDHARGIGSGTPVTFRGIVSGKVTSVDVAEIGGVDINVALDPGTQIPADSYAIASMLNPAGLSVLEFRADAESDRNLEDGDLVRAPVEMQNVGFTESLAQVRVLIDSLDAGSIGSLAESMSAALANRSDDIGDIVDNAHALAGVLEDHDETFDWFGENGQRTMAALADASDALPGTARSMRVVGEDFTEGGPALDYLLDEGPRVMQRLTRLLDELPSDDARLTRGLADVFQILGGRDAALLAMADTMPVALEKLTRIGIGDRADFTLVVTQGPVCYYETPRRVVGDVSPREPNLGVYCPPGEHHANRGALTAPRPDGLGLLGYTTPGFQTVGPPIVDDPLLIPTGIEAFRELLEMGTPN</sequence>
<dbReference type="InterPro" id="IPR003399">
    <property type="entry name" value="Mce/MlaD"/>
</dbReference>
<proteinExistence type="predicted"/>
<dbReference type="InterPro" id="IPR052336">
    <property type="entry name" value="MlaD_Phospholipid_Transporter"/>
</dbReference>
<keyword evidence="3" id="KW-1185">Reference proteome</keyword>
<evidence type="ECO:0000259" key="1">
    <source>
        <dbReference type="Pfam" id="PF02470"/>
    </source>
</evidence>
<name>A0A839RS03_9ACTN</name>
<dbReference type="PANTHER" id="PTHR33371:SF16">
    <property type="entry name" value="MCE-FAMILY PROTEIN MCE3F"/>
    <property type="match status" value="1"/>
</dbReference>
<dbReference type="Pfam" id="PF02470">
    <property type="entry name" value="MlaD"/>
    <property type="match status" value="1"/>
</dbReference>
<accession>A0A839RS03</accession>